<accession>A0A9N9JXC4</accession>
<feature type="non-terminal residue" evidence="1">
    <location>
        <position position="101"/>
    </location>
</feature>
<gene>
    <name evidence="1" type="ORF">DERYTH_LOCUS23325</name>
</gene>
<dbReference type="Proteomes" id="UP000789405">
    <property type="component" value="Unassembled WGS sequence"/>
</dbReference>
<comment type="caution">
    <text evidence="1">The sequence shown here is derived from an EMBL/GenBank/DDBJ whole genome shotgun (WGS) entry which is preliminary data.</text>
</comment>
<keyword evidence="2" id="KW-1185">Reference proteome</keyword>
<evidence type="ECO:0000313" key="2">
    <source>
        <dbReference type="Proteomes" id="UP000789405"/>
    </source>
</evidence>
<dbReference type="OrthoDB" id="2459460at2759"/>
<reference evidence="1" key="1">
    <citation type="submission" date="2021-06" db="EMBL/GenBank/DDBJ databases">
        <authorList>
            <person name="Kallberg Y."/>
            <person name="Tangrot J."/>
            <person name="Rosling A."/>
        </authorList>
    </citation>
    <scope>NUCLEOTIDE SEQUENCE</scope>
    <source>
        <strain evidence="1">MA453B</strain>
    </source>
</reference>
<name>A0A9N9JXC4_9GLOM</name>
<dbReference type="AlphaFoldDB" id="A0A9N9JXC4"/>
<feature type="non-terminal residue" evidence="1">
    <location>
        <position position="1"/>
    </location>
</feature>
<proteinExistence type="predicted"/>
<protein>
    <submittedName>
        <fullName evidence="1">9274_t:CDS:1</fullName>
    </submittedName>
</protein>
<organism evidence="1 2">
    <name type="scientific">Dentiscutata erythropus</name>
    <dbReference type="NCBI Taxonomy" id="1348616"/>
    <lineage>
        <taxon>Eukaryota</taxon>
        <taxon>Fungi</taxon>
        <taxon>Fungi incertae sedis</taxon>
        <taxon>Mucoromycota</taxon>
        <taxon>Glomeromycotina</taxon>
        <taxon>Glomeromycetes</taxon>
        <taxon>Diversisporales</taxon>
        <taxon>Gigasporaceae</taxon>
        <taxon>Dentiscutata</taxon>
    </lineage>
</organism>
<sequence>MNPAWTYFKKLGHVLGFKQKRHLCTLYNTQINDAIRQARTHNKNCPNMTPEQKKICLQQMRSNKFTKSNLSKPVNLQTKISTNIESFGDHISKSEQISLEL</sequence>
<dbReference type="EMBL" id="CAJVPY010035175">
    <property type="protein sequence ID" value="CAG8800769.1"/>
    <property type="molecule type" value="Genomic_DNA"/>
</dbReference>
<evidence type="ECO:0000313" key="1">
    <source>
        <dbReference type="EMBL" id="CAG8800769.1"/>
    </source>
</evidence>